<gene>
    <name evidence="1" type="ORF">LCGC14_2472760</name>
</gene>
<dbReference type="EMBL" id="LAZR01038764">
    <property type="protein sequence ID" value="KKL18713.1"/>
    <property type="molecule type" value="Genomic_DNA"/>
</dbReference>
<reference evidence="1" key="1">
    <citation type="journal article" date="2015" name="Nature">
        <title>Complex archaea that bridge the gap between prokaryotes and eukaryotes.</title>
        <authorList>
            <person name="Spang A."/>
            <person name="Saw J.H."/>
            <person name="Jorgensen S.L."/>
            <person name="Zaremba-Niedzwiedzka K."/>
            <person name="Martijn J."/>
            <person name="Lind A.E."/>
            <person name="van Eijk R."/>
            <person name="Schleper C."/>
            <person name="Guy L."/>
            <person name="Ettema T.J."/>
        </authorList>
    </citation>
    <scope>NUCLEOTIDE SEQUENCE</scope>
</reference>
<sequence>VHDALNKEVAAVTIANAQLNTGVFEFTFSSVWRPVIGASYHFHLTSTVADGTVVSTDVNDLETGEFFTHYQFLVSDTDFHPVAQFLNFLAIGNERYISKWEGLTSANYEPHQITLPSGYRVRCFGFWREYLAIGTWLGTNITDFDSGRIFFWDGTADTYNFYIDVPEGGINALLGTKGLLNIWAGYSGDLLVYQGGDSAQKVKRIPKIEEDKTIEIFPGAVNMWRTLVHYGVAGGGTSTAIEKGVYTWGSLNRNFQNSLGYDYPLSIDVRTGTNLKVGMVAAVGQELLIGWQNENAYGVDKVAITNDPFPTATIELLISDLGDLSRDKLPLLARADFEALNSGETVKVKYKANRESSFKENDAEDTADATNTRMKIEGEVNEIEVAVDLVTTVSTSPALTGITLESGTAQEDRPA</sequence>
<protein>
    <submittedName>
        <fullName evidence="1">Uncharacterized protein</fullName>
    </submittedName>
</protein>
<organism evidence="1">
    <name type="scientific">marine sediment metagenome</name>
    <dbReference type="NCBI Taxonomy" id="412755"/>
    <lineage>
        <taxon>unclassified sequences</taxon>
        <taxon>metagenomes</taxon>
        <taxon>ecological metagenomes</taxon>
    </lineage>
</organism>
<dbReference type="AlphaFoldDB" id="A0A0F9E3U9"/>
<evidence type="ECO:0000313" key="1">
    <source>
        <dbReference type="EMBL" id="KKL18713.1"/>
    </source>
</evidence>
<comment type="caution">
    <text evidence="1">The sequence shown here is derived from an EMBL/GenBank/DDBJ whole genome shotgun (WGS) entry which is preliminary data.</text>
</comment>
<name>A0A0F9E3U9_9ZZZZ</name>
<accession>A0A0F9E3U9</accession>
<proteinExistence type="predicted"/>
<feature type="non-terminal residue" evidence="1">
    <location>
        <position position="1"/>
    </location>
</feature>